<dbReference type="EMBL" id="GBXM01081423">
    <property type="protein sequence ID" value="JAH27154.1"/>
    <property type="molecule type" value="Transcribed_RNA"/>
</dbReference>
<sequence length="97" mass="11042">MAISKPRGHCELQKKLIQEQERSLFKRYFFLLLKYSGSGRFVKDRSVINSLCSVYKPIVVRRADIKLALSCEWLDSLFNQGAAVFLVALLLSGVMCV</sequence>
<protein>
    <submittedName>
        <fullName evidence="1">Uncharacterized protein</fullName>
    </submittedName>
</protein>
<reference evidence="1" key="2">
    <citation type="journal article" date="2015" name="Fish Shellfish Immunol.">
        <title>Early steps in the European eel (Anguilla anguilla)-Vibrio vulnificus interaction in the gills: Role of the RtxA13 toxin.</title>
        <authorList>
            <person name="Callol A."/>
            <person name="Pajuelo D."/>
            <person name="Ebbesson L."/>
            <person name="Teles M."/>
            <person name="MacKenzie S."/>
            <person name="Amaro C."/>
        </authorList>
    </citation>
    <scope>NUCLEOTIDE SEQUENCE</scope>
</reference>
<proteinExistence type="predicted"/>
<evidence type="ECO:0000313" key="1">
    <source>
        <dbReference type="EMBL" id="JAH27154.1"/>
    </source>
</evidence>
<accession>A0A0E9RDH8</accession>
<reference evidence="1" key="1">
    <citation type="submission" date="2014-11" db="EMBL/GenBank/DDBJ databases">
        <authorList>
            <person name="Amaro Gonzalez C."/>
        </authorList>
    </citation>
    <scope>NUCLEOTIDE SEQUENCE</scope>
</reference>
<dbReference type="AlphaFoldDB" id="A0A0E9RDH8"/>
<name>A0A0E9RDH8_ANGAN</name>
<organism evidence="1">
    <name type="scientific">Anguilla anguilla</name>
    <name type="common">European freshwater eel</name>
    <name type="synonym">Muraena anguilla</name>
    <dbReference type="NCBI Taxonomy" id="7936"/>
    <lineage>
        <taxon>Eukaryota</taxon>
        <taxon>Metazoa</taxon>
        <taxon>Chordata</taxon>
        <taxon>Craniata</taxon>
        <taxon>Vertebrata</taxon>
        <taxon>Euteleostomi</taxon>
        <taxon>Actinopterygii</taxon>
        <taxon>Neopterygii</taxon>
        <taxon>Teleostei</taxon>
        <taxon>Anguilliformes</taxon>
        <taxon>Anguillidae</taxon>
        <taxon>Anguilla</taxon>
    </lineage>
</organism>